<accession>A0A6J5L3R3</accession>
<feature type="compositionally biased region" description="Polar residues" evidence="1">
    <location>
        <begin position="310"/>
        <end position="320"/>
    </location>
</feature>
<name>A0A6J5L3R3_9CAUD</name>
<proteinExistence type="predicted"/>
<gene>
    <name evidence="2" type="ORF">UFOVP110_124</name>
    <name evidence="3" type="ORF">UFOVP223_40</name>
</gene>
<protein>
    <submittedName>
        <fullName evidence="2">VWFA domain containing protein</fullName>
    </submittedName>
</protein>
<sequence>MTTIEEIEQALLAAPDPNVITLENDAEMSRELERLLRMCMVASKFSSTLALKPVRAELSDMSFGTVPAWSDAETIYFQPKFVGDLAEPQVVLSTKGLILHETAHIMLTPRDGSNLVKRVKADGLFSAMNALEDQRIETFMTHKFSNVADWLTAVIVQHLLDKPAQYSVAFPLLHGRKYLPVNVRKELQRLYENQQDVIEIASLVDEYILLNLGDAKVYDRAYEIIKRYDELMGNLPPLNPDNPWGPKGWQRVDDPNGHKHRAEGEHKSSANKPMNKADQDKTLAKVRGSMAGEEGDGNADEGMSDPLGQSDANDSDTQGDGASGNGADSRLTDMLKHQIDDILKAKSKEIANTIKQFNGDVELDGKPMKAPKRPDWVHSYVPSPEAIQAAKSFGRELAELKAEHDPGWKRRTEQGKLDVQRYSQGVDFDECFDEWDMGREDAVDIECVILLDTSPSMGSQMQGAYESMWAIKRALDKVNAATTVVKFDHKAELLYAADERADHKYRYAGMGSSTEPHKSLQYARSVLANSNRAIKLCISITDGAWYETKECDDILRHLRKGGVLTALAYISGKDWNGDPYKISSIDSHGCEVAVNITEMIDLFKLAREMVKVGIVRNLGTK</sequence>
<dbReference type="EMBL" id="LR798276">
    <property type="protein sequence ID" value="CAB5219208.1"/>
    <property type="molecule type" value="Genomic_DNA"/>
</dbReference>
<reference evidence="2" key="1">
    <citation type="submission" date="2020-04" db="EMBL/GenBank/DDBJ databases">
        <authorList>
            <person name="Chiriac C."/>
            <person name="Salcher M."/>
            <person name="Ghai R."/>
            <person name="Kavagutti S V."/>
        </authorList>
    </citation>
    <scope>NUCLEOTIDE SEQUENCE</scope>
</reference>
<evidence type="ECO:0000313" key="3">
    <source>
        <dbReference type="EMBL" id="CAB5219208.1"/>
    </source>
</evidence>
<dbReference type="Gene3D" id="3.40.50.410">
    <property type="entry name" value="von Willebrand factor, type A domain"/>
    <property type="match status" value="1"/>
</dbReference>
<dbReference type="EMBL" id="LR796220">
    <property type="protein sequence ID" value="CAB4128981.1"/>
    <property type="molecule type" value="Genomic_DNA"/>
</dbReference>
<feature type="region of interest" description="Disordered" evidence="1">
    <location>
        <begin position="239"/>
        <end position="329"/>
    </location>
</feature>
<dbReference type="SUPFAM" id="SSF53300">
    <property type="entry name" value="vWA-like"/>
    <property type="match status" value="1"/>
</dbReference>
<feature type="compositionally biased region" description="Acidic residues" evidence="1">
    <location>
        <begin position="293"/>
        <end position="303"/>
    </location>
</feature>
<dbReference type="CDD" id="cd00198">
    <property type="entry name" value="vWFA"/>
    <property type="match status" value="1"/>
</dbReference>
<feature type="compositionally biased region" description="Basic and acidic residues" evidence="1">
    <location>
        <begin position="250"/>
        <end position="268"/>
    </location>
</feature>
<evidence type="ECO:0000313" key="2">
    <source>
        <dbReference type="EMBL" id="CAB4128981.1"/>
    </source>
</evidence>
<dbReference type="InterPro" id="IPR036465">
    <property type="entry name" value="vWFA_dom_sf"/>
</dbReference>
<evidence type="ECO:0000256" key="1">
    <source>
        <dbReference type="SAM" id="MobiDB-lite"/>
    </source>
</evidence>
<organism evidence="2">
    <name type="scientific">uncultured Caudovirales phage</name>
    <dbReference type="NCBI Taxonomy" id="2100421"/>
    <lineage>
        <taxon>Viruses</taxon>
        <taxon>Duplodnaviria</taxon>
        <taxon>Heunggongvirae</taxon>
        <taxon>Uroviricota</taxon>
        <taxon>Caudoviricetes</taxon>
        <taxon>Peduoviridae</taxon>
        <taxon>Maltschvirus</taxon>
        <taxon>Maltschvirus maltsch</taxon>
    </lineage>
</organism>